<reference evidence="2 3" key="1">
    <citation type="submission" date="2016-11" db="EMBL/GenBank/DDBJ databases">
        <authorList>
            <person name="Jaros S."/>
            <person name="Januszkiewicz K."/>
            <person name="Wedrychowicz H."/>
        </authorList>
    </citation>
    <scope>NUCLEOTIDE SEQUENCE [LARGE SCALE GENOMIC DNA]</scope>
    <source>
        <strain evidence="2 3">DSM 3074</strain>
    </source>
</reference>
<evidence type="ECO:0000313" key="2">
    <source>
        <dbReference type="EMBL" id="SHI44793.1"/>
    </source>
</evidence>
<feature type="region of interest" description="Disordered" evidence="1">
    <location>
        <begin position="181"/>
        <end position="207"/>
    </location>
</feature>
<dbReference type="EMBL" id="FQYW01000005">
    <property type="protein sequence ID" value="SHI44793.1"/>
    <property type="molecule type" value="Genomic_DNA"/>
</dbReference>
<proteinExistence type="predicted"/>
<accession>A0A1M6B8K2</accession>
<feature type="compositionally biased region" description="Low complexity" evidence="1">
    <location>
        <begin position="185"/>
        <end position="198"/>
    </location>
</feature>
<dbReference type="Proteomes" id="UP000191240">
    <property type="component" value="Unassembled WGS sequence"/>
</dbReference>
<gene>
    <name evidence="2" type="ORF">SAMN02745671_00657</name>
</gene>
<dbReference type="RefSeq" id="WP_080325347.1">
    <property type="nucleotide sequence ID" value="NZ_FQYW01000005.1"/>
</dbReference>
<sequence length="481" mass="54410">MGWREDDLNFDAYLLNPQDAHETYLEWQKMEMEMSQLKLALGSALLPVSKEMMPEIIEMFESWITLIRDNKENIQLMGEILIDSMKTAGDAVRTVADALEAVGVNGENVGNVLKNIKAEFDAGYGMALLSYAGNPTMMPLMAGLLANKDDVQAQREANDQQEEAQKALKAYYADIDKRSQERQKQIQAETQAQKAQQRQQEEQAKATAELHESLYSLSHTDLETQLHNIDVSMQKWKEKGVSETEIEKATQAQKAKIIKEFNDQVIDKINSVWKSAYQNRLDEIEKEKEAWKQKGVDEVKATEWAEEQKRQLQQETALHMFKENYKYLKLYRKAMAGGGSEEEKQANAINAIIGEMRKDANLPADAWTTKAEIAGFEMAMKQANDNIIPIYDSMPDRWILKGTQAIPMFSSEYANNMQNLNTATTITATQAPQEDINYNLNVRVEGLEDVSNEVAQSACKKILDILPNNNTTNINISYGGA</sequence>
<evidence type="ECO:0000313" key="3">
    <source>
        <dbReference type="Proteomes" id="UP000191240"/>
    </source>
</evidence>
<organism evidence="2 3">
    <name type="scientific">Anaerovibrio lipolyticus DSM 3074</name>
    <dbReference type="NCBI Taxonomy" id="1120997"/>
    <lineage>
        <taxon>Bacteria</taxon>
        <taxon>Bacillati</taxon>
        <taxon>Bacillota</taxon>
        <taxon>Negativicutes</taxon>
        <taxon>Selenomonadales</taxon>
        <taxon>Selenomonadaceae</taxon>
        <taxon>Anaerovibrio</taxon>
    </lineage>
</organism>
<protein>
    <submittedName>
        <fullName evidence="2">Uncharacterized protein</fullName>
    </submittedName>
</protein>
<name>A0A1M6B8K2_9FIRM</name>
<evidence type="ECO:0000256" key="1">
    <source>
        <dbReference type="SAM" id="MobiDB-lite"/>
    </source>
</evidence>
<dbReference type="AlphaFoldDB" id="A0A1M6B8K2"/>